<dbReference type="Proteomes" id="UP001059349">
    <property type="component" value="Chromosome"/>
</dbReference>
<dbReference type="AlphaFoldDB" id="A0A9Q9BTF3"/>
<feature type="transmembrane region" description="Helical" evidence="1">
    <location>
        <begin position="12"/>
        <end position="33"/>
    </location>
</feature>
<dbReference type="GeneID" id="75105062"/>
<dbReference type="RefSeq" id="WP_254735447.1">
    <property type="nucleotide sequence ID" value="NZ_CP101127.1"/>
</dbReference>
<reference evidence="3" key="1">
    <citation type="submission" date="2022-07" db="EMBL/GenBank/DDBJ databases">
        <title>Complete genome of Mycoplasma hyosynoviae B1.</title>
        <authorList>
            <person name="Spergser J."/>
        </authorList>
    </citation>
    <scope>NUCLEOTIDE SEQUENCE</scope>
    <source>
        <strain evidence="3">B1</strain>
    </source>
</reference>
<name>A0A9Q9BTF3_9BACT</name>
<keyword evidence="1" id="KW-1133">Transmembrane helix</keyword>
<dbReference type="PANTHER" id="PTHR35287:SF1">
    <property type="entry name" value="SI:ZFOS-911D5.4"/>
    <property type="match status" value="1"/>
</dbReference>
<evidence type="ECO:0000313" key="4">
    <source>
        <dbReference type="Proteomes" id="UP001059349"/>
    </source>
</evidence>
<keyword evidence="1" id="KW-0812">Transmembrane</keyword>
<dbReference type="Pfam" id="PF08378">
    <property type="entry name" value="NERD"/>
    <property type="match status" value="1"/>
</dbReference>
<gene>
    <name evidence="3" type="ORF">NMG93_01075</name>
</gene>
<keyword evidence="1" id="KW-0472">Membrane</keyword>
<feature type="domain" description="NERD" evidence="2">
    <location>
        <begin position="51"/>
        <end position="171"/>
    </location>
</feature>
<dbReference type="PROSITE" id="PS50965">
    <property type="entry name" value="NERD"/>
    <property type="match status" value="1"/>
</dbReference>
<dbReference type="PANTHER" id="PTHR35287">
    <property type="entry name" value="SI:ZFOS-911D5.4"/>
    <property type="match status" value="1"/>
</dbReference>
<accession>A0A9Q9BTF3</accession>
<proteinExistence type="predicted"/>
<evidence type="ECO:0000256" key="1">
    <source>
        <dbReference type="SAM" id="Phobius"/>
    </source>
</evidence>
<evidence type="ECO:0000313" key="3">
    <source>
        <dbReference type="EMBL" id="UTO26148.1"/>
    </source>
</evidence>
<evidence type="ECO:0000259" key="2">
    <source>
        <dbReference type="PROSITE" id="PS50965"/>
    </source>
</evidence>
<protein>
    <submittedName>
        <fullName evidence="3">NERD domain-containing protein</fullName>
    </submittedName>
</protein>
<dbReference type="InterPro" id="IPR011528">
    <property type="entry name" value="NERD"/>
</dbReference>
<organism evidence="3 4">
    <name type="scientific">Metamycoplasma hyosynoviae</name>
    <dbReference type="NCBI Taxonomy" id="29559"/>
    <lineage>
        <taxon>Bacteria</taxon>
        <taxon>Bacillati</taxon>
        <taxon>Mycoplasmatota</taxon>
        <taxon>Mycoplasmoidales</taxon>
        <taxon>Metamycoplasmataceae</taxon>
        <taxon>Metamycoplasma</taxon>
    </lineage>
</organism>
<dbReference type="EMBL" id="CP101127">
    <property type="protein sequence ID" value="UTO26148.1"/>
    <property type="molecule type" value="Genomic_DNA"/>
</dbReference>
<sequence>MLKFYIHMPLNLIIILISIILGVLIFSLIVFLVKRKRKKDVVPYIPENDRAGIKGEQIVNYYLSKLIKKDEFLLTNLLLPLKNGYTTEIDCVFISHKGIFCIEIKNWIGHISGNDKSEYWIQKYRGPHMRDKNHPNPVKQNEEHCEILERRIHNNYQVDNVVIFPKLEVNGIESDFTYTIENFLNYYQKLNDDQLNSSEIKILYQALLPFAGTKEELKTHSENTIRRFNK</sequence>